<evidence type="ECO:0000313" key="1">
    <source>
        <dbReference type="EMBL" id="KAF5902667.1"/>
    </source>
</evidence>
<organism evidence="1 2">
    <name type="scientific">Clarias magur</name>
    <name type="common">Asian catfish</name>
    <name type="synonym">Macropteronotus magur</name>
    <dbReference type="NCBI Taxonomy" id="1594786"/>
    <lineage>
        <taxon>Eukaryota</taxon>
        <taxon>Metazoa</taxon>
        <taxon>Chordata</taxon>
        <taxon>Craniata</taxon>
        <taxon>Vertebrata</taxon>
        <taxon>Euteleostomi</taxon>
        <taxon>Actinopterygii</taxon>
        <taxon>Neopterygii</taxon>
        <taxon>Teleostei</taxon>
        <taxon>Ostariophysi</taxon>
        <taxon>Siluriformes</taxon>
        <taxon>Clariidae</taxon>
        <taxon>Clarias</taxon>
    </lineage>
</organism>
<reference evidence="1" key="1">
    <citation type="submission" date="2020-07" db="EMBL/GenBank/DDBJ databases">
        <title>Clarias magur genome sequencing, assembly and annotation.</title>
        <authorList>
            <person name="Kushwaha B."/>
            <person name="Kumar R."/>
            <person name="Das P."/>
            <person name="Joshi C.G."/>
            <person name="Kumar D."/>
            <person name="Nagpure N.S."/>
            <person name="Pandey M."/>
            <person name="Agarwal S."/>
            <person name="Srivastava S."/>
            <person name="Singh M."/>
            <person name="Sahoo L."/>
            <person name="Jayasankar P."/>
            <person name="Meher P.K."/>
            <person name="Koringa P.G."/>
            <person name="Iquebal M.A."/>
            <person name="Das S.P."/>
            <person name="Bit A."/>
            <person name="Patnaik S."/>
            <person name="Patel N."/>
            <person name="Shah T.M."/>
            <person name="Hinsu A."/>
            <person name="Jena J.K."/>
        </authorList>
    </citation>
    <scope>NUCLEOTIDE SEQUENCE</scope>
    <source>
        <strain evidence="1">CIFAMagur01</strain>
        <tissue evidence="1">Testis</tissue>
    </source>
</reference>
<dbReference type="Proteomes" id="UP000727407">
    <property type="component" value="Unassembled WGS sequence"/>
</dbReference>
<name>A0A8J4UNN1_CLAMG</name>
<gene>
    <name evidence="1" type="ORF">DAT39_007594</name>
</gene>
<protein>
    <submittedName>
        <fullName evidence="1">Uncharacterized protein</fullName>
    </submittedName>
</protein>
<keyword evidence="2" id="KW-1185">Reference proteome</keyword>
<accession>A0A8J4UNN1</accession>
<sequence length="55" mass="6086">MLTYTNTQKGLSWGAGSLFFSQIYESELQCMSGRIFSSGMLEPESVFPQLLTTTA</sequence>
<evidence type="ECO:0000313" key="2">
    <source>
        <dbReference type="Proteomes" id="UP000727407"/>
    </source>
</evidence>
<comment type="caution">
    <text evidence="1">The sequence shown here is derived from an EMBL/GenBank/DDBJ whole genome shotgun (WGS) entry which is preliminary data.</text>
</comment>
<proteinExistence type="predicted"/>
<dbReference type="AlphaFoldDB" id="A0A8J4UNN1"/>
<dbReference type="EMBL" id="QNUK01000086">
    <property type="protein sequence ID" value="KAF5902667.1"/>
    <property type="molecule type" value="Genomic_DNA"/>
</dbReference>